<dbReference type="Pfam" id="PF03762">
    <property type="entry name" value="VOMI"/>
    <property type="match status" value="1"/>
</dbReference>
<dbReference type="InterPro" id="IPR005515">
    <property type="entry name" value="VOMI"/>
</dbReference>
<accession>A0A8X8BKK5</accession>
<dbReference type="CDD" id="cd00220">
    <property type="entry name" value="VMO-I"/>
    <property type="match status" value="1"/>
</dbReference>
<comment type="caution">
    <text evidence="1">The sequence shown here is derived from an EMBL/GenBank/DDBJ whole genome shotgun (WGS) entry which is preliminary data.</text>
</comment>
<dbReference type="SUPFAM" id="SSF51092">
    <property type="entry name" value="Vitelline membrane outer protein-I (VMO-I)"/>
    <property type="match status" value="1"/>
</dbReference>
<proteinExistence type="predicted"/>
<evidence type="ECO:0000313" key="2">
    <source>
        <dbReference type="Proteomes" id="UP000886611"/>
    </source>
</evidence>
<gene>
    <name evidence="1" type="primary">Vmo1_4</name>
    <name evidence="1" type="ORF">GTO96_0018380</name>
</gene>
<dbReference type="Gene3D" id="2.100.10.20">
    <property type="entry name" value="Vitelline membrane outer layer protein I (VOMI)"/>
    <property type="match status" value="1"/>
</dbReference>
<dbReference type="EMBL" id="JAATIS010007298">
    <property type="protein sequence ID" value="KAG2458354.1"/>
    <property type="molecule type" value="Genomic_DNA"/>
</dbReference>
<organism evidence="1 2">
    <name type="scientific">Polypterus senegalus</name>
    <name type="common">Senegal bichir</name>
    <dbReference type="NCBI Taxonomy" id="55291"/>
    <lineage>
        <taxon>Eukaryota</taxon>
        <taxon>Metazoa</taxon>
        <taxon>Chordata</taxon>
        <taxon>Craniata</taxon>
        <taxon>Vertebrata</taxon>
        <taxon>Euteleostomi</taxon>
        <taxon>Actinopterygii</taxon>
        <taxon>Polypteriformes</taxon>
        <taxon>Polypteridae</taxon>
        <taxon>Polypterus</taxon>
    </lineage>
</organism>
<protein>
    <submittedName>
        <fullName evidence="1">VMO1 protein</fullName>
    </submittedName>
</protein>
<keyword evidence="2" id="KW-1185">Reference proteome</keyword>
<sequence length="248" mass="27170">MRPAWTGIGDPGYPEGPVAWIPEVPWLVPSPAESSWSGPVTGETSPEEDMSTNQYSPLFYLICLCAFSCTQVFGYQSIISVNNGGLLGEWKFIEKCPKGWFARGFSLKVDTGEGLLDDTALNGIQLYCTPSPTSNTSKTIESLSGKWGSWTKSRWCHNGFLRGFALQVQPPQGYGDDTAANNIMFICSNYEILLGLGGNRGNWGIQSNFCGTGICGIQTRQESPQGILHDDSALNDVRFYCCQNDDVY</sequence>
<dbReference type="InterPro" id="IPR036706">
    <property type="entry name" value="VOMI_sf"/>
</dbReference>
<name>A0A8X8BKK5_POLSE</name>
<dbReference type="Proteomes" id="UP000886611">
    <property type="component" value="Unassembled WGS sequence"/>
</dbReference>
<dbReference type="GO" id="GO:0005615">
    <property type="term" value="C:extracellular space"/>
    <property type="evidence" value="ECO:0007669"/>
    <property type="project" value="TreeGrafter"/>
</dbReference>
<dbReference type="AlphaFoldDB" id="A0A8X8BKK5"/>
<reference evidence="1 2" key="1">
    <citation type="journal article" date="2021" name="Cell">
        <title>Tracing the genetic footprints of vertebrate landing in non-teleost ray-finned fishes.</title>
        <authorList>
            <person name="Bi X."/>
            <person name="Wang K."/>
            <person name="Yang L."/>
            <person name="Pan H."/>
            <person name="Jiang H."/>
            <person name="Wei Q."/>
            <person name="Fang M."/>
            <person name="Yu H."/>
            <person name="Zhu C."/>
            <person name="Cai Y."/>
            <person name="He Y."/>
            <person name="Gan X."/>
            <person name="Zeng H."/>
            <person name="Yu D."/>
            <person name="Zhu Y."/>
            <person name="Jiang H."/>
            <person name="Qiu Q."/>
            <person name="Yang H."/>
            <person name="Zhang Y.E."/>
            <person name="Wang W."/>
            <person name="Zhu M."/>
            <person name="He S."/>
            <person name="Zhang G."/>
        </authorList>
    </citation>
    <scope>NUCLEOTIDE SEQUENCE [LARGE SCALE GENOMIC DNA]</scope>
    <source>
        <strain evidence="1">Bchr_013</strain>
    </source>
</reference>
<dbReference type="PANTHER" id="PTHR18841">
    <property type="entry name" value="VITELLINE MEMBRANE OUTER LAYER PROTEIN I-RELATED"/>
    <property type="match status" value="1"/>
</dbReference>
<evidence type="ECO:0000313" key="1">
    <source>
        <dbReference type="EMBL" id="KAG2458354.1"/>
    </source>
</evidence>
<feature type="non-terminal residue" evidence="1">
    <location>
        <position position="1"/>
    </location>
</feature>
<dbReference type="PANTHER" id="PTHR18841:SF2">
    <property type="entry name" value="VITELLINE MEMBRANE OUTER LAYER PROTEIN 1 HOMOLOG"/>
    <property type="match status" value="1"/>
</dbReference>
<feature type="non-terminal residue" evidence="1">
    <location>
        <position position="248"/>
    </location>
</feature>